<evidence type="ECO:0008006" key="4">
    <source>
        <dbReference type="Google" id="ProtNLM"/>
    </source>
</evidence>
<organism evidence="2 3">
    <name type="scientific">Streptomyces gottesmaniae</name>
    <dbReference type="NCBI Taxonomy" id="3075518"/>
    <lineage>
        <taxon>Bacteria</taxon>
        <taxon>Bacillati</taxon>
        <taxon>Actinomycetota</taxon>
        <taxon>Actinomycetes</taxon>
        <taxon>Kitasatosporales</taxon>
        <taxon>Streptomycetaceae</taxon>
        <taxon>Streptomyces</taxon>
    </lineage>
</organism>
<evidence type="ECO:0000256" key="1">
    <source>
        <dbReference type="SAM" id="MobiDB-lite"/>
    </source>
</evidence>
<evidence type="ECO:0000313" key="3">
    <source>
        <dbReference type="Proteomes" id="UP001180737"/>
    </source>
</evidence>
<dbReference type="EMBL" id="JAVRFJ010000010">
    <property type="protein sequence ID" value="MDT0568613.1"/>
    <property type="molecule type" value="Genomic_DNA"/>
</dbReference>
<sequence>MTVAWWQRLSIRRHNKAPHRARPVVPGMVSAPGDGAIAIGGSAETVVGGHGNTVVVLQAGTGERVVGAASLDDLDASCRIRMVERWHAAGVSAAVAAELADTPQVGALLDAVTALPEHGVVVLEGAFGAGKSLAAERQHQRDIAAARADAQAPIPVRLAAQDVQGSLIDAATRAAAVLGDPAVRGVRLIVDGLEEPGPIRGKELLDQACSWTLSPAGARWHILATARPGLEVDEKLRRPMPELSADEAAALMDRLGGNGTAVHSQSGMVRSVLRQPLFVIIAAQIQRDHERLPNSPVAFLDALVTRALRDVESVKEERAERLLRRLAAVCVSAGGVGATADVGSPGEVQVLLETRLVVRRGDRHLAFALPVLEQYFAGQALLANGVLTDVVQSVELLDRWRYGLAMAIASSGWESARTVLDPLLRAHPGVVAWAVHEAIPQAEFEEEGPWPDLPADVVSQRLQETLDAWQAALSPAGDRIFFSMGRNGPVTVDAFLEGNRLGLHILRRDGDHTPGLAIPAAHRWTEPRGVRPVTALFGAAAVEYAAWPWQKTLKLVASRLHTMCARKDFDLADCDAYTKERLWLAAADLMRLPSRRFTPLRAEDVHQLLHHHLYGEPGSLPVRSGFGTRFTGYQAELLRIEEELARGRWADADGLLHSPYAVPDQELIRPRYWVWDAYSPEQLRLRTEQVLTAAVEIYTALVDTWFPHLKPVLGLASAVPTALIGDLYTAPPGGKDAYEPPGLRLSLYPSPSSSVTVRLVPSKDALYEPVPATARGSRPTRSPWARPSTPVLSEPEIFGDAPATDYAYAWLHEDLHRLHLTERGPRTIRTGLP</sequence>
<reference evidence="2" key="1">
    <citation type="submission" date="2024-05" db="EMBL/GenBank/DDBJ databases">
        <title>30 novel species of actinomycetes from the DSMZ collection.</title>
        <authorList>
            <person name="Nouioui I."/>
        </authorList>
    </citation>
    <scope>NUCLEOTIDE SEQUENCE</scope>
    <source>
        <strain evidence="2">DSM 3412</strain>
    </source>
</reference>
<feature type="region of interest" description="Disordered" evidence="1">
    <location>
        <begin position="770"/>
        <end position="791"/>
    </location>
</feature>
<evidence type="ECO:0000313" key="2">
    <source>
        <dbReference type="EMBL" id="MDT0568613.1"/>
    </source>
</evidence>
<name>A0ABU2YWA6_9ACTN</name>
<gene>
    <name evidence="2" type="ORF">RM704_14240</name>
</gene>
<keyword evidence="3" id="KW-1185">Reference proteome</keyword>
<accession>A0ABU2YWA6</accession>
<comment type="caution">
    <text evidence="2">The sequence shown here is derived from an EMBL/GenBank/DDBJ whole genome shotgun (WGS) entry which is preliminary data.</text>
</comment>
<protein>
    <recommendedName>
        <fullName evidence="4">ATP-binding protein</fullName>
    </recommendedName>
</protein>
<proteinExistence type="predicted"/>
<dbReference type="Proteomes" id="UP001180737">
    <property type="component" value="Unassembled WGS sequence"/>
</dbReference>
<dbReference type="RefSeq" id="WP_157856790.1">
    <property type="nucleotide sequence ID" value="NZ_JAVRFJ010000010.1"/>
</dbReference>